<accession>A0A2S6NIV1</accession>
<keyword evidence="1" id="KW-1133">Transmembrane helix</keyword>
<gene>
    <name evidence="2" type="ORF">CCS01_10365</name>
</gene>
<evidence type="ECO:0000313" key="2">
    <source>
        <dbReference type="EMBL" id="PPQ34557.1"/>
    </source>
</evidence>
<dbReference type="OrthoDB" id="8481238at2"/>
<keyword evidence="1" id="KW-0812">Transmembrane</keyword>
<keyword evidence="1" id="KW-0472">Membrane</keyword>
<dbReference type="EMBL" id="NHRY01000103">
    <property type="protein sequence ID" value="PPQ34557.1"/>
    <property type="molecule type" value="Genomic_DNA"/>
</dbReference>
<proteinExistence type="predicted"/>
<dbReference type="Proteomes" id="UP000239724">
    <property type="component" value="Unassembled WGS sequence"/>
</dbReference>
<sequence length="188" mass="21169">MPSNDREIWVSIVSGNTHPPELNYLTYAIYSFEKYEWYDQIERDRGTSPTPDEINGWIAQITETRIRAWRESSARTFDRAARAYMKDYLVQERQAAINDRVIASVQTSLDRFSVNLRDGLAELRRAGSFRNQLLIGFVIAILSPIILGVVILAIQAADLWPTPAGVTHLFQPRQPGSPATGAGTVQHP</sequence>
<dbReference type="AlphaFoldDB" id="A0A2S6NIV1"/>
<keyword evidence="3" id="KW-1185">Reference proteome</keyword>
<protein>
    <submittedName>
        <fullName evidence="2">Uncharacterized protein</fullName>
    </submittedName>
</protein>
<organism evidence="2 3">
    <name type="scientific">Rhodopila globiformis</name>
    <name type="common">Rhodopseudomonas globiformis</name>
    <dbReference type="NCBI Taxonomy" id="1071"/>
    <lineage>
        <taxon>Bacteria</taxon>
        <taxon>Pseudomonadati</taxon>
        <taxon>Pseudomonadota</taxon>
        <taxon>Alphaproteobacteria</taxon>
        <taxon>Acetobacterales</taxon>
        <taxon>Acetobacteraceae</taxon>
        <taxon>Rhodopila</taxon>
    </lineage>
</organism>
<reference evidence="2 3" key="1">
    <citation type="journal article" date="2018" name="Arch. Microbiol.">
        <title>New insights into the metabolic potential of the phototrophic purple bacterium Rhodopila globiformis DSM 161(T) from its draft genome sequence and evidence for a vanadium-dependent nitrogenase.</title>
        <authorList>
            <person name="Imhoff J.F."/>
            <person name="Rahn T."/>
            <person name="Kunzel S."/>
            <person name="Neulinger S.C."/>
        </authorList>
    </citation>
    <scope>NUCLEOTIDE SEQUENCE [LARGE SCALE GENOMIC DNA]</scope>
    <source>
        <strain evidence="2 3">DSM 161</strain>
    </source>
</reference>
<evidence type="ECO:0000256" key="1">
    <source>
        <dbReference type="SAM" id="Phobius"/>
    </source>
</evidence>
<feature type="transmembrane region" description="Helical" evidence="1">
    <location>
        <begin position="133"/>
        <end position="154"/>
    </location>
</feature>
<name>A0A2S6NIV1_RHOGL</name>
<comment type="caution">
    <text evidence="2">The sequence shown here is derived from an EMBL/GenBank/DDBJ whole genome shotgun (WGS) entry which is preliminary data.</text>
</comment>
<evidence type="ECO:0000313" key="3">
    <source>
        <dbReference type="Proteomes" id="UP000239724"/>
    </source>
</evidence>
<dbReference type="RefSeq" id="WP_104518777.1">
    <property type="nucleotide sequence ID" value="NZ_NHRY01000103.1"/>
</dbReference>